<dbReference type="Gene3D" id="2.180.10.10">
    <property type="entry name" value="RHS repeat-associated core"/>
    <property type="match status" value="2"/>
</dbReference>
<dbReference type="EMBL" id="JBHSPX010000008">
    <property type="protein sequence ID" value="MFC6066490.1"/>
    <property type="molecule type" value="Genomic_DNA"/>
</dbReference>
<accession>A0ABW1MRU8</accession>
<dbReference type="InterPro" id="IPR044929">
    <property type="entry name" value="DNA/RNA_non-sp_Endonuclease_sf"/>
</dbReference>
<name>A0ABW1MRU8_9ACTN</name>
<reference evidence="6" key="1">
    <citation type="journal article" date="2019" name="Int. J. Syst. Evol. Microbiol.">
        <title>The Global Catalogue of Microorganisms (GCM) 10K type strain sequencing project: providing services to taxonomists for standard genome sequencing and annotation.</title>
        <authorList>
            <consortium name="The Broad Institute Genomics Platform"/>
            <consortium name="The Broad Institute Genome Sequencing Center for Infectious Disease"/>
            <person name="Wu L."/>
            <person name="Ma J."/>
        </authorList>
    </citation>
    <scope>NUCLEOTIDE SEQUENCE [LARGE SCALE GENOMIC DNA]</scope>
    <source>
        <strain evidence="6">CGMCC 1.15180</strain>
    </source>
</reference>
<feature type="domain" description="Teneurin-like YD-shell" evidence="4">
    <location>
        <begin position="138"/>
        <end position="281"/>
    </location>
</feature>
<feature type="domain" description="Teneurin-like YD-shell" evidence="4">
    <location>
        <begin position="482"/>
        <end position="693"/>
    </location>
</feature>
<feature type="compositionally biased region" description="Polar residues" evidence="2">
    <location>
        <begin position="150"/>
        <end position="167"/>
    </location>
</feature>
<organism evidence="5 6">
    <name type="scientific">Streptomyces ochraceiscleroticus</name>
    <dbReference type="NCBI Taxonomy" id="47761"/>
    <lineage>
        <taxon>Bacteria</taxon>
        <taxon>Bacillati</taxon>
        <taxon>Actinomycetota</taxon>
        <taxon>Actinomycetes</taxon>
        <taxon>Kitasatosporales</taxon>
        <taxon>Streptomycetaceae</taxon>
        <taxon>Streptomyces</taxon>
    </lineage>
</organism>
<dbReference type="Pfam" id="PF13930">
    <property type="entry name" value="Endonuclea_NS_2"/>
    <property type="match status" value="1"/>
</dbReference>
<dbReference type="Pfam" id="PF05593">
    <property type="entry name" value="RHS_repeat"/>
    <property type="match status" value="4"/>
</dbReference>
<dbReference type="InterPro" id="IPR050708">
    <property type="entry name" value="T6SS_VgrG/RHS"/>
</dbReference>
<comment type="caution">
    <text evidence="5">The sequence shown here is derived from an EMBL/GenBank/DDBJ whole genome shotgun (WGS) entry which is preliminary data.</text>
</comment>
<evidence type="ECO:0000256" key="2">
    <source>
        <dbReference type="SAM" id="MobiDB-lite"/>
    </source>
</evidence>
<keyword evidence="1" id="KW-0677">Repeat</keyword>
<protein>
    <submittedName>
        <fullName evidence="5">RHS repeat-associated core domain-containing protein</fullName>
    </submittedName>
</protein>
<dbReference type="NCBIfam" id="TIGR01643">
    <property type="entry name" value="YD_repeat_2x"/>
    <property type="match status" value="12"/>
</dbReference>
<gene>
    <name evidence="5" type="ORF">ACFP4F_28640</name>
</gene>
<dbReference type="Gene3D" id="3.40.570.10">
    <property type="entry name" value="Extracellular Endonuclease, subunit A"/>
    <property type="match status" value="1"/>
</dbReference>
<dbReference type="InterPro" id="IPR056823">
    <property type="entry name" value="TEN-like_YD-shell"/>
</dbReference>
<dbReference type="Gene3D" id="3.90.930.1">
    <property type="match status" value="1"/>
</dbReference>
<evidence type="ECO:0000259" key="3">
    <source>
        <dbReference type="Pfam" id="PF13930"/>
    </source>
</evidence>
<dbReference type="PANTHER" id="PTHR32305:SF15">
    <property type="entry name" value="PROTEIN RHSA-RELATED"/>
    <property type="match status" value="1"/>
</dbReference>
<evidence type="ECO:0000313" key="6">
    <source>
        <dbReference type="Proteomes" id="UP001596139"/>
    </source>
</evidence>
<dbReference type="PANTHER" id="PTHR32305">
    <property type="match status" value="1"/>
</dbReference>
<feature type="domain" description="Type VII secretion system protein EssD-like" evidence="3">
    <location>
        <begin position="732"/>
        <end position="861"/>
    </location>
</feature>
<evidence type="ECO:0000313" key="5">
    <source>
        <dbReference type="EMBL" id="MFC6066490.1"/>
    </source>
</evidence>
<dbReference type="NCBIfam" id="TIGR03696">
    <property type="entry name" value="Rhs_assc_core"/>
    <property type="match status" value="1"/>
</dbReference>
<dbReference type="InterPro" id="IPR031325">
    <property type="entry name" value="RHS_repeat"/>
</dbReference>
<keyword evidence="6" id="KW-1185">Reference proteome</keyword>
<sequence>MGHTTRVQYDACGLITSVLGPDGQESTSTYDEAGRPVGITGADGAVWHQEFDEHGNRTAVTDPTGITVRFSYTASGLLESIIDAFGHTTEFRYNRAGLPVEVSDPLGAVTRCEYDAMGRQSALTDPLGNTTRLEWTADGRLARRTHPDGTSESWTYDTEGNCTTHTDPSGGVTRFECGVFDLPTARTTPDGARFTFAHDTELRLTGVTNPQGLTWSYSYDEAGRLTSETDFDDRTLTYTYDAANRFISRTTPLGQLISHHLDPAGRILAKDVDGERTTYTYDAAGHLTRATAPYSVLELSYDAAGRVLSETVDGRATRFGFDAMGRRTHRTTPSGIRTEMTLDAAGRPTAMSLAGHHLDFTRDALGRETTRTIGLSTAPLSLGTSWDPRGRRTSQQVTVPGRTLRSRDYAYRGDDNLIGAIDHVTGEQRRMDLDPVGRPLQVTADGWTESYAYDAAGNQTAAHWPDAAPHSEARGERSYSGTRIRSAGAIRYEHDGAGRTVLRQRTRLSRKPDTWRYEYDAEDRLVACTTPDGTLWRYSYDPLGRRNAKHRMAPDGESIEQTIRFTWDGTNLAEQADTATGIVTTWEYDDDEHPLAQLECRSRNGELSQDEVDRRFFAIVTDLVGAPTELVGEHGEIAWHARTTIWGAIAWNRNASAYTPLRFPGQYADPETGLHYNFFRHYDPDTARYTTPDPFGLAPAPNPVAYTTNPQTWSDPLGLVPKSCLQDRYKWDGSVRFGKLDDLGRPTGVWASLRKEMLDTGTEAGATRTPGWRGNGTLFNEARGHLLANRLGGPGTGPLARHNLVTLTQNPTNTPDMKGLEAQVYNAVKGDPANGIPGQNVQYSVKPIYEGTNPIPIQLEISAFGDRGFKLTDVLENPAAGVRTAVM</sequence>
<feature type="region of interest" description="Disordered" evidence="2">
    <location>
        <begin position="143"/>
        <end position="167"/>
    </location>
</feature>
<evidence type="ECO:0000259" key="4">
    <source>
        <dbReference type="Pfam" id="PF25023"/>
    </source>
</evidence>
<proteinExistence type="predicted"/>
<dbReference type="InterPro" id="IPR044927">
    <property type="entry name" value="Endonuclea_NS_2"/>
</dbReference>
<dbReference type="InterPro" id="IPR006530">
    <property type="entry name" value="YD"/>
</dbReference>
<dbReference type="Pfam" id="PF25023">
    <property type="entry name" value="TEN_YD-shell"/>
    <property type="match status" value="2"/>
</dbReference>
<evidence type="ECO:0000256" key="1">
    <source>
        <dbReference type="ARBA" id="ARBA00022737"/>
    </source>
</evidence>
<dbReference type="Proteomes" id="UP001596139">
    <property type="component" value="Unassembled WGS sequence"/>
</dbReference>
<dbReference type="InterPro" id="IPR022385">
    <property type="entry name" value="Rhs_assc_core"/>
</dbReference>